<dbReference type="GO" id="GO:0006310">
    <property type="term" value="P:DNA recombination"/>
    <property type="evidence" value="ECO:0007669"/>
    <property type="project" value="InterPro"/>
</dbReference>
<dbReference type="Proteomes" id="UP000632858">
    <property type="component" value="Unassembled WGS sequence"/>
</dbReference>
<evidence type="ECO:0000256" key="8">
    <source>
        <dbReference type="ARBA" id="ARBA00033408"/>
    </source>
</evidence>
<comment type="function">
    <text evidence="1 9">May be involved in recombinational repair of damaged DNA.</text>
</comment>
<dbReference type="AlphaFoldDB" id="A0A917FPV4"/>
<dbReference type="InterPro" id="IPR003395">
    <property type="entry name" value="RecF/RecN/SMC_N"/>
</dbReference>
<evidence type="ECO:0000313" key="11">
    <source>
        <dbReference type="EMBL" id="GGF93507.1"/>
    </source>
</evidence>
<sequence>MLTHLALSNFAVVSAHGLPLGPGFTVVTGETGAGKSLLVDALLCLSGARAESGMVRHGAERAELSAEFHLNDAPEALAWLRENELDDGDTCQLRRVIRADGGSKAWINGRAATAAQLGELGGLLLEIHGQHEQQRLLDRRQQLGLLDAFGQCQAEAEAVRTAHRHWLSLKQALDDLQRRGDVGERIDYLQHQVAELRRQPLEPEHIETAVMRHKRQSQSGQLLAACAAAASLLDGEDGTSALALLRAGMAQIARWQDSDAGLAEVHGLLESADVQLKEALSQLRHLQDGIELDPAEIAELDAQLGHWHELARKHRVGLHELQAKCEALDAELEQLRGSGDAAVRLQTELKDAAEAWRAAAAALSARRRDAAERLGQAVSALMDELGMAGGRFVVELEANADATPQAQGGERCEFLVSANPGQPPRALRKVASGGELARISLAIEVATLGLDPTPTMVFDEVDSGIGGAVAEVVGRKLRALGGRCQVLCVTHLAQVASLGHQHLQVAKRIASDSTESQVTALDGEARVREIARMMGGVTLTPQTLAHAEAMLAQAGNP</sequence>
<dbReference type="Gene3D" id="3.40.50.300">
    <property type="entry name" value="P-loop containing nucleotide triphosphate hydrolases"/>
    <property type="match status" value="2"/>
</dbReference>
<evidence type="ECO:0000256" key="1">
    <source>
        <dbReference type="ARBA" id="ARBA00003618"/>
    </source>
</evidence>
<dbReference type="FunFam" id="3.40.50.300:FF:000356">
    <property type="entry name" value="DNA repair protein RecN"/>
    <property type="match status" value="1"/>
</dbReference>
<reference evidence="11" key="2">
    <citation type="submission" date="2020-09" db="EMBL/GenBank/DDBJ databases">
        <authorList>
            <person name="Sun Q."/>
            <person name="Zhou Y."/>
        </authorList>
    </citation>
    <scope>NUCLEOTIDE SEQUENCE</scope>
    <source>
        <strain evidence="11">CGMCC 1.12726</strain>
    </source>
</reference>
<feature type="domain" description="RecF/RecN/SMC N-terminal" evidence="10">
    <location>
        <begin position="2"/>
        <end position="507"/>
    </location>
</feature>
<dbReference type="NCBIfam" id="NF008121">
    <property type="entry name" value="PRK10869.1"/>
    <property type="match status" value="1"/>
</dbReference>
<evidence type="ECO:0000256" key="6">
    <source>
        <dbReference type="ARBA" id="ARBA00022840"/>
    </source>
</evidence>
<dbReference type="GO" id="GO:0043590">
    <property type="term" value="C:bacterial nucleoid"/>
    <property type="evidence" value="ECO:0007669"/>
    <property type="project" value="TreeGrafter"/>
</dbReference>
<dbReference type="NCBIfam" id="TIGR00634">
    <property type="entry name" value="recN"/>
    <property type="match status" value="1"/>
</dbReference>
<dbReference type="PIRSF" id="PIRSF003128">
    <property type="entry name" value="RecN"/>
    <property type="match status" value="1"/>
</dbReference>
<reference evidence="11" key="1">
    <citation type="journal article" date="2014" name="Int. J. Syst. Evol. Microbiol.">
        <title>Complete genome sequence of Corynebacterium casei LMG S-19264T (=DSM 44701T), isolated from a smear-ripened cheese.</title>
        <authorList>
            <consortium name="US DOE Joint Genome Institute (JGI-PGF)"/>
            <person name="Walter F."/>
            <person name="Albersmeier A."/>
            <person name="Kalinowski J."/>
            <person name="Ruckert C."/>
        </authorList>
    </citation>
    <scope>NUCLEOTIDE SEQUENCE</scope>
    <source>
        <strain evidence="11">CGMCC 1.12726</strain>
    </source>
</reference>
<protein>
    <recommendedName>
        <fullName evidence="3 9">DNA repair protein RecN</fullName>
    </recommendedName>
    <alternativeName>
        <fullName evidence="8 9">Recombination protein N</fullName>
    </alternativeName>
</protein>
<evidence type="ECO:0000256" key="2">
    <source>
        <dbReference type="ARBA" id="ARBA00009441"/>
    </source>
</evidence>
<evidence type="ECO:0000313" key="12">
    <source>
        <dbReference type="Proteomes" id="UP000632858"/>
    </source>
</evidence>
<evidence type="ECO:0000256" key="7">
    <source>
        <dbReference type="ARBA" id="ARBA00023204"/>
    </source>
</evidence>
<dbReference type="FunFam" id="3.40.50.300:FF:000319">
    <property type="entry name" value="DNA repair protein RecN"/>
    <property type="match status" value="1"/>
</dbReference>
<dbReference type="InterPro" id="IPR004604">
    <property type="entry name" value="DNA_recomb/repair_RecN"/>
</dbReference>
<dbReference type="CDD" id="cd03241">
    <property type="entry name" value="ABC_RecN"/>
    <property type="match status" value="2"/>
</dbReference>
<name>A0A917FPV4_9GAMM</name>
<dbReference type="GO" id="GO:0006281">
    <property type="term" value="P:DNA repair"/>
    <property type="evidence" value="ECO:0007669"/>
    <property type="project" value="UniProtKB-KW"/>
</dbReference>
<keyword evidence="12" id="KW-1185">Reference proteome</keyword>
<dbReference type="GO" id="GO:0009432">
    <property type="term" value="P:SOS response"/>
    <property type="evidence" value="ECO:0007669"/>
    <property type="project" value="TreeGrafter"/>
</dbReference>
<keyword evidence="6" id="KW-0067">ATP-binding</keyword>
<dbReference type="RefSeq" id="WP_188449277.1">
    <property type="nucleotide sequence ID" value="NZ_BMFO01000002.1"/>
</dbReference>
<keyword evidence="5 9" id="KW-0227">DNA damage</keyword>
<proteinExistence type="inferred from homology"/>
<comment type="similarity">
    <text evidence="2 9">Belongs to the RecN family.</text>
</comment>
<dbReference type="EMBL" id="BMFO01000002">
    <property type="protein sequence ID" value="GGF93507.1"/>
    <property type="molecule type" value="Genomic_DNA"/>
</dbReference>
<accession>A0A917FPV4</accession>
<comment type="caution">
    <text evidence="11">The sequence shown here is derived from an EMBL/GenBank/DDBJ whole genome shotgun (WGS) entry which is preliminary data.</text>
</comment>
<dbReference type="PANTHER" id="PTHR11059">
    <property type="entry name" value="DNA REPAIR PROTEIN RECN"/>
    <property type="match status" value="1"/>
</dbReference>
<organism evidence="11 12">
    <name type="scientific">Arenimonas maotaiensis</name>
    <dbReference type="NCBI Taxonomy" id="1446479"/>
    <lineage>
        <taxon>Bacteria</taxon>
        <taxon>Pseudomonadati</taxon>
        <taxon>Pseudomonadota</taxon>
        <taxon>Gammaproteobacteria</taxon>
        <taxon>Lysobacterales</taxon>
        <taxon>Lysobacteraceae</taxon>
        <taxon>Arenimonas</taxon>
    </lineage>
</organism>
<keyword evidence="4" id="KW-0547">Nucleotide-binding</keyword>
<evidence type="ECO:0000256" key="9">
    <source>
        <dbReference type="PIRNR" id="PIRNR003128"/>
    </source>
</evidence>
<evidence type="ECO:0000259" key="10">
    <source>
        <dbReference type="Pfam" id="PF02463"/>
    </source>
</evidence>
<evidence type="ECO:0000256" key="4">
    <source>
        <dbReference type="ARBA" id="ARBA00022741"/>
    </source>
</evidence>
<dbReference type="GO" id="GO:0005524">
    <property type="term" value="F:ATP binding"/>
    <property type="evidence" value="ECO:0007669"/>
    <property type="project" value="UniProtKB-KW"/>
</dbReference>
<dbReference type="SUPFAM" id="SSF52540">
    <property type="entry name" value="P-loop containing nucleoside triphosphate hydrolases"/>
    <property type="match status" value="1"/>
</dbReference>
<gene>
    <name evidence="11" type="primary">recN</name>
    <name evidence="11" type="ORF">GCM10010960_14150</name>
</gene>
<dbReference type="InterPro" id="IPR027417">
    <property type="entry name" value="P-loop_NTPase"/>
</dbReference>
<keyword evidence="7 9" id="KW-0234">DNA repair</keyword>
<dbReference type="Pfam" id="PF02463">
    <property type="entry name" value="SMC_N"/>
    <property type="match status" value="1"/>
</dbReference>
<dbReference type="PANTHER" id="PTHR11059:SF0">
    <property type="entry name" value="DNA REPAIR PROTEIN RECN"/>
    <property type="match status" value="1"/>
</dbReference>
<evidence type="ECO:0000256" key="3">
    <source>
        <dbReference type="ARBA" id="ARBA00021315"/>
    </source>
</evidence>
<evidence type="ECO:0000256" key="5">
    <source>
        <dbReference type="ARBA" id="ARBA00022763"/>
    </source>
</evidence>